<comment type="catalytic activity">
    <reaction evidence="1">
        <text>4-maleylacetoacetate = 4-fumarylacetoacetate</text>
        <dbReference type="Rhea" id="RHEA:14817"/>
        <dbReference type="ChEBI" id="CHEBI:17105"/>
        <dbReference type="ChEBI" id="CHEBI:18034"/>
        <dbReference type="EC" id="5.2.1.2"/>
    </reaction>
</comment>
<dbReference type="InterPro" id="IPR036249">
    <property type="entry name" value="Thioredoxin-like_sf"/>
</dbReference>
<keyword evidence="6" id="KW-0963">Cytoplasm</keyword>
<evidence type="ECO:0000256" key="11">
    <source>
        <dbReference type="ARBA" id="ARBA00047960"/>
    </source>
</evidence>
<dbReference type="PROSITE" id="PS50404">
    <property type="entry name" value="GST_NTER"/>
    <property type="match status" value="1"/>
</dbReference>
<feature type="domain" description="GST C-terminal" evidence="13">
    <location>
        <begin position="92"/>
        <end position="211"/>
    </location>
</feature>
<dbReference type="EMBL" id="CAJFCJ010000019">
    <property type="protein sequence ID" value="CAD5123286.1"/>
    <property type="molecule type" value="Genomic_DNA"/>
</dbReference>
<keyword evidence="8" id="KW-0828">Tyrosine catabolism</keyword>
<dbReference type="NCBIfam" id="TIGR01262">
    <property type="entry name" value="maiA"/>
    <property type="match status" value="1"/>
</dbReference>
<evidence type="ECO:0000313" key="14">
    <source>
        <dbReference type="EMBL" id="CAD5123286.1"/>
    </source>
</evidence>
<organism evidence="14 15">
    <name type="scientific">Dimorphilus gyrociliatus</name>
    <dbReference type="NCBI Taxonomy" id="2664684"/>
    <lineage>
        <taxon>Eukaryota</taxon>
        <taxon>Metazoa</taxon>
        <taxon>Spiralia</taxon>
        <taxon>Lophotrochozoa</taxon>
        <taxon>Annelida</taxon>
        <taxon>Polychaeta</taxon>
        <taxon>Polychaeta incertae sedis</taxon>
        <taxon>Dinophilidae</taxon>
        <taxon>Dimorphilus</taxon>
    </lineage>
</organism>
<comment type="similarity">
    <text evidence="5">Belongs to the GST superfamily. Zeta family.</text>
</comment>
<evidence type="ECO:0000256" key="8">
    <source>
        <dbReference type="ARBA" id="ARBA00022878"/>
    </source>
</evidence>
<dbReference type="InterPro" id="IPR010987">
    <property type="entry name" value="Glutathione-S-Trfase_C-like"/>
</dbReference>
<accession>A0A7I8W404</accession>
<dbReference type="GO" id="GO:0006572">
    <property type="term" value="P:L-tyrosine catabolic process"/>
    <property type="evidence" value="ECO:0007669"/>
    <property type="project" value="UniProtKB-KW"/>
</dbReference>
<keyword evidence="10" id="KW-0413">Isomerase</keyword>
<keyword evidence="7" id="KW-0808">Transferase</keyword>
<dbReference type="GO" id="GO:0006749">
    <property type="term" value="P:glutathione metabolic process"/>
    <property type="evidence" value="ECO:0007669"/>
    <property type="project" value="TreeGrafter"/>
</dbReference>
<dbReference type="InterPro" id="IPR004045">
    <property type="entry name" value="Glutathione_S-Trfase_N"/>
</dbReference>
<keyword evidence="15" id="KW-1185">Reference proteome</keyword>
<evidence type="ECO:0000256" key="1">
    <source>
        <dbReference type="ARBA" id="ARBA00001622"/>
    </source>
</evidence>
<dbReference type="OrthoDB" id="202840at2759"/>
<dbReference type="PANTHER" id="PTHR42673">
    <property type="entry name" value="MALEYLACETOACETATE ISOMERASE"/>
    <property type="match status" value="1"/>
</dbReference>
<sequence length="214" mass="24274">MATKPVLYSYFRSSASWRVRIALSLKKIDYDYKPVHLVKDGGFQNTEEYREINPMRQVPSLVIDGHTLTQSIPIIEYLDETVADGPDLLPKDPVLRAKARALAETINSGIQPIQNLSVLNKIGETKVEWAKYWIERGFDNLEKMLEKTAGKYSVGDVVTIADLCLVPQIYNAERFKVPTSNYPNIARIGENLEKLPEFQAAHPSQQPDCPEELR</sequence>
<dbReference type="AlphaFoldDB" id="A0A7I8W404"/>
<evidence type="ECO:0000259" key="13">
    <source>
        <dbReference type="PROSITE" id="PS50405"/>
    </source>
</evidence>
<reference evidence="14 15" key="1">
    <citation type="submission" date="2020-08" db="EMBL/GenBank/DDBJ databases">
        <authorList>
            <person name="Hejnol A."/>
        </authorList>
    </citation>
    <scope>NUCLEOTIDE SEQUENCE [LARGE SCALE GENOMIC DNA]</scope>
</reference>
<dbReference type="SFLD" id="SFLDG00358">
    <property type="entry name" value="Main_(cytGST)"/>
    <property type="match status" value="1"/>
</dbReference>
<dbReference type="GO" id="GO:0005739">
    <property type="term" value="C:mitochondrion"/>
    <property type="evidence" value="ECO:0007669"/>
    <property type="project" value="TreeGrafter"/>
</dbReference>
<dbReference type="InterPro" id="IPR005955">
    <property type="entry name" value="GST_Zeta"/>
</dbReference>
<dbReference type="GO" id="GO:0006559">
    <property type="term" value="P:L-phenylalanine catabolic process"/>
    <property type="evidence" value="ECO:0007669"/>
    <property type="project" value="UniProtKB-UniPathway"/>
</dbReference>
<dbReference type="GO" id="GO:0016034">
    <property type="term" value="F:maleylacetoacetate isomerase activity"/>
    <property type="evidence" value="ECO:0007669"/>
    <property type="project" value="UniProtKB-EC"/>
</dbReference>
<dbReference type="FunFam" id="3.40.30.10:FF:000041">
    <property type="entry name" value="Maleylacetoacetate isomerase isoform 1"/>
    <property type="match status" value="1"/>
</dbReference>
<dbReference type="Proteomes" id="UP000549394">
    <property type="component" value="Unassembled WGS sequence"/>
</dbReference>
<dbReference type="CDD" id="cd03191">
    <property type="entry name" value="GST_C_Zeta"/>
    <property type="match status" value="1"/>
</dbReference>
<dbReference type="InterPro" id="IPR004046">
    <property type="entry name" value="GST_C"/>
</dbReference>
<evidence type="ECO:0000256" key="2">
    <source>
        <dbReference type="ARBA" id="ARBA00001955"/>
    </source>
</evidence>
<evidence type="ECO:0000256" key="7">
    <source>
        <dbReference type="ARBA" id="ARBA00022679"/>
    </source>
</evidence>
<evidence type="ECO:0000259" key="12">
    <source>
        <dbReference type="PROSITE" id="PS50404"/>
    </source>
</evidence>
<comment type="subcellular location">
    <subcellularLocation>
        <location evidence="3">Cytoplasm</location>
    </subcellularLocation>
</comment>
<dbReference type="InterPro" id="IPR034333">
    <property type="entry name" value="GST_Zeta_N"/>
</dbReference>
<protein>
    <submittedName>
        <fullName evidence="14">DgyrCDS11645</fullName>
    </submittedName>
</protein>
<evidence type="ECO:0000256" key="9">
    <source>
        <dbReference type="ARBA" id="ARBA00023232"/>
    </source>
</evidence>
<evidence type="ECO:0000256" key="3">
    <source>
        <dbReference type="ARBA" id="ARBA00004496"/>
    </source>
</evidence>
<dbReference type="CDD" id="cd03042">
    <property type="entry name" value="GST_N_Zeta"/>
    <property type="match status" value="1"/>
</dbReference>
<keyword evidence="9" id="KW-0585">Phenylalanine catabolism</keyword>
<dbReference type="SUPFAM" id="SSF52833">
    <property type="entry name" value="Thioredoxin-like"/>
    <property type="match status" value="1"/>
</dbReference>
<gene>
    <name evidence="14" type="ORF">DGYR_LOCUS10973</name>
</gene>
<evidence type="ECO:0000256" key="6">
    <source>
        <dbReference type="ARBA" id="ARBA00022490"/>
    </source>
</evidence>
<dbReference type="UniPathway" id="UPA00139">
    <property type="reaction ID" value="UER00340"/>
</dbReference>
<dbReference type="InterPro" id="IPR034330">
    <property type="entry name" value="GST_Zeta_C"/>
</dbReference>
<evidence type="ECO:0000256" key="5">
    <source>
        <dbReference type="ARBA" id="ARBA00010007"/>
    </source>
</evidence>
<dbReference type="SUPFAM" id="SSF47616">
    <property type="entry name" value="GST C-terminal domain-like"/>
    <property type="match status" value="1"/>
</dbReference>
<dbReference type="Pfam" id="PF13409">
    <property type="entry name" value="GST_N_2"/>
    <property type="match status" value="1"/>
</dbReference>
<dbReference type="PROSITE" id="PS50405">
    <property type="entry name" value="GST_CTER"/>
    <property type="match status" value="1"/>
</dbReference>
<name>A0A7I8W404_9ANNE</name>
<dbReference type="PANTHER" id="PTHR42673:SF4">
    <property type="entry name" value="MALEYLACETOACETATE ISOMERASE"/>
    <property type="match status" value="1"/>
</dbReference>
<dbReference type="SFLD" id="SFLDS00019">
    <property type="entry name" value="Glutathione_Transferase_(cytos"/>
    <property type="match status" value="1"/>
</dbReference>
<proteinExistence type="inferred from homology"/>
<comment type="cofactor">
    <cofactor evidence="2">
        <name>glutathione</name>
        <dbReference type="ChEBI" id="CHEBI:57925"/>
    </cofactor>
</comment>
<dbReference type="Gene3D" id="3.40.30.10">
    <property type="entry name" value="Glutaredoxin"/>
    <property type="match status" value="1"/>
</dbReference>
<dbReference type="Gene3D" id="1.20.1050.10">
    <property type="match status" value="1"/>
</dbReference>
<dbReference type="FunFam" id="1.20.1050.10:FF:000010">
    <property type="entry name" value="Maleylacetoacetate isomerase isoform 1"/>
    <property type="match status" value="1"/>
</dbReference>
<dbReference type="InterPro" id="IPR040079">
    <property type="entry name" value="Glutathione_S-Trfase"/>
</dbReference>
<dbReference type="GO" id="GO:0004364">
    <property type="term" value="F:glutathione transferase activity"/>
    <property type="evidence" value="ECO:0007669"/>
    <property type="project" value="UniProtKB-EC"/>
</dbReference>
<evidence type="ECO:0000313" key="15">
    <source>
        <dbReference type="Proteomes" id="UP000549394"/>
    </source>
</evidence>
<dbReference type="InterPro" id="IPR036282">
    <property type="entry name" value="Glutathione-S-Trfase_C_sf"/>
</dbReference>
<evidence type="ECO:0000256" key="10">
    <source>
        <dbReference type="ARBA" id="ARBA00023235"/>
    </source>
</evidence>
<evidence type="ECO:0000256" key="4">
    <source>
        <dbReference type="ARBA" id="ARBA00004671"/>
    </source>
</evidence>
<dbReference type="Pfam" id="PF14497">
    <property type="entry name" value="GST_C_3"/>
    <property type="match status" value="1"/>
</dbReference>
<comment type="catalytic activity">
    <reaction evidence="11">
        <text>RX + glutathione = an S-substituted glutathione + a halide anion + H(+)</text>
        <dbReference type="Rhea" id="RHEA:16437"/>
        <dbReference type="ChEBI" id="CHEBI:15378"/>
        <dbReference type="ChEBI" id="CHEBI:16042"/>
        <dbReference type="ChEBI" id="CHEBI:17792"/>
        <dbReference type="ChEBI" id="CHEBI:57925"/>
        <dbReference type="ChEBI" id="CHEBI:90779"/>
        <dbReference type="EC" id="2.5.1.18"/>
    </reaction>
</comment>
<comment type="caution">
    <text evidence="14">The sequence shown here is derived from an EMBL/GenBank/DDBJ whole genome shotgun (WGS) entry which is preliminary data.</text>
</comment>
<feature type="domain" description="GST N-terminal" evidence="12">
    <location>
        <begin position="3"/>
        <end position="86"/>
    </location>
</feature>
<comment type="pathway">
    <text evidence="4">Amino-acid degradation; L-phenylalanine degradation; acetoacetate and fumarate from L-phenylalanine: step 5/6.</text>
</comment>